<proteinExistence type="predicted"/>
<keyword evidence="2" id="KW-0812">Transmembrane</keyword>
<gene>
    <name evidence="3" type="ORF">CVT26_008005</name>
</gene>
<evidence type="ECO:0000313" key="3">
    <source>
        <dbReference type="EMBL" id="PPR03154.1"/>
    </source>
</evidence>
<dbReference type="OrthoDB" id="20835at2759"/>
<dbReference type="EMBL" id="NHYE01000767">
    <property type="protein sequence ID" value="PPR03154.1"/>
    <property type="molecule type" value="Genomic_DNA"/>
</dbReference>
<organism evidence="3 4">
    <name type="scientific">Gymnopilus dilepis</name>
    <dbReference type="NCBI Taxonomy" id="231916"/>
    <lineage>
        <taxon>Eukaryota</taxon>
        <taxon>Fungi</taxon>
        <taxon>Dikarya</taxon>
        <taxon>Basidiomycota</taxon>
        <taxon>Agaricomycotina</taxon>
        <taxon>Agaricomycetes</taxon>
        <taxon>Agaricomycetidae</taxon>
        <taxon>Agaricales</taxon>
        <taxon>Agaricineae</taxon>
        <taxon>Hymenogastraceae</taxon>
        <taxon>Gymnopilus</taxon>
    </lineage>
</organism>
<keyword evidence="2" id="KW-1133">Transmembrane helix</keyword>
<reference evidence="3 4" key="1">
    <citation type="journal article" date="2018" name="Evol. Lett.">
        <title>Horizontal gene cluster transfer increased hallucinogenic mushroom diversity.</title>
        <authorList>
            <person name="Reynolds H.T."/>
            <person name="Vijayakumar V."/>
            <person name="Gluck-Thaler E."/>
            <person name="Korotkin H.B."/>
            <person name="Matheny P.B."/>
            <person name="Slot J.C."/>
        </authorList>
    </citation>
    <scope>NUCLEOTIDE SEQUENCE [LARGE SCALE GENOMIC DNA]</scope>
    <source>
        <strain evidence="3 4">SRW20</strain>
    </source>
</reference>
<evidence type="ECO:0000313" key="4">
    <source>
        <dbReference type="Proteomes" id="UP000284706"/>
    </source>
</evidence>
<keyword evidence="4" id="KW-1185">Reference proteome</keyword>
<accession>A0A409YKP6</accession>
<dbReference type="PANTHER" id="PTHR34066">
    <property type="entry name" value="GROWTH FACTOR 2"/>
    <property type="match status" value="1"/>
</dbReference>
<name>A0A409YKP6_9AGAR</name>
<dbReference type="PANTHER" id="PTHR34066:SF1">
    <property type="entry name" value="DUF1764 FAMILY PROTEIN"/>
    <property type="match status" value="1"/>
</dbReference>
<dbReference type="AlphaFoldDB" id="A0A409YKP6"/>
<evidence type="ECO:0000256" key="2">
    <source>
        <dbReference type="SAM" id="Phobius"/>
    </source>
</evidence>
<sequence>MSEIDDIFASKGKQKQPPLLSSEKKKKKKKKKADPPSPKADVVAPTSKKRPLPETVVDTSDRLPGPSKRHKGSAAPPPADDSSKKSKKVDKKKAEADEDFKDSRGSDSRRRTEEGWSIYKEDELGIGDQGGGKPQYTCCPIFFVMTLVQTPLCVLSIVIAVFEYNKCMICFLKKLLSSYLPIGLFRSLSNQSFTIGEVNV</sequence>
<feature type="region of interest" description="Disordered" evidence="1">
    <location>
        <begin position="1"/>
        <end position="114"/>
    </location>
</feature>
<protein>
    <submittedName>
        <fullName evidence="3">Uncharacterized protein</fullName>
    </submittedName>
</protein>
<dbReference type="InParanoid" id="A0A409YKP6"/>
<feature type="transmembrane region" description="Helical" evidence="2">
    <location>
        <begin position="141"/>
        <end position="164"/>
    </location>
</feature>
<comment type="caution">
    <text evidence="3">The sequence shown here is derived from an EMBL/GenBank/DDBJ whole genome shotgun (WGS) entry which is preliminary data.</text>
</comment>
<dbReference type="InterPro" id="IPR013885">
    <property type="entry name" value="DUF1764_euk"/>
</dbReference>
<dbReference type="Pfam" id="PF08576">
    <property type="entry name" value="DUF1764"/>
    <property type="match status" value="1"/>
</dbReference>
<evidence type="ECO:0000256" key="1">
    <source>
        <dbReference type="SAM" id="MobiDB-lite"/>
    </source>
</evidence>
<keyword evidence="2" id="KW-0472">Membrane</keyword>
<dbReference type="Proteomes" id="UP000284706">
    <property type="component" value="Unassembled WGS sequence"/>
</dbReference>
<feature type="compositionally biased region" description="Basic and acidic residues" evidence="1">
    <location>
        <begin position="101"/>
        <end position="114"/>
    </location>
</feature>